<keyword evidence="3" id="KW-1185">Reference proteome</keyword>
<dbReference type="AlphaFoldDB" id="A0ABD3QCX6"/>
<evidence type="ECO:0000313" key="2">
    <source>
        <dbReference type="EMBL" id="KAL3798234.1"/>
    </source>
</evidence>
<dbReference type="Proteomes" id="UP001530315">
    <property type="component" value="Unassembled WGS sequence"/>
</dbReference>
<reference evidence="2 3" key="1">
    <citation type="submission" date="2024-10" db="EMBL/GenBank/DDBJ databases">
        <title>Updated reference genomes for cyclostephanoid diatoms.</title>
        <authorList>
            <person name="Roberts W.R."/>
            <person name="Alverson A.J."/>
        </authorList>
    </citation>
    <scope>NUCLEOTIDE SEQUENCE [LARGE SCALE GENOMIC DNA]</scope>
    <source>
        <strain evidence="2 3">AJA276-08</strain>
    </source>
</reference>
<sequence>MTFLYPASIWTAFNLLQVCTGFTVPTQQRTTAMFYRNRTTLRFQENDSNVAKVTSKDLTSTLLVDSGTPTVMAAYAKKKQSLRPLTFEVDIKDFLDNDKPYYALENEHAIVDDETGEVVGIVCTGRLEIPVGRESAGIPLAECLRHAGNAGSLAALLRNPKKKRHFYPASQYDVDVHPCKGKIKEELAKTFGGDQFYQSIKGNDPIILARCIDFSKRMAKIEFLLENDDGTWTVTFDNYVVAEALFHKKYPPPPVLPELAKPKGDSELANLKGGSPYGELGELINITRVWAFAGECLTMEATLPTTKPSDCQGHFYNNPTLPHSIMVFHNCDLIGRAMSEFTGVDIPFKQSDFGQYHGMKILSWTCLPETLHFADTGGLKLQAKVFLSEGELGEPGSTYVTESAVKQTETDQLVVVYKATGTFILNPITIASNPTAC</sequence>
<dbReference type="EMBL" id="JALLAZ020000308">
    <property type="protein sequence ID" value="KAL3798234.1"/>
    <property type="molecule type" value="Genomic_DNA"/>
</dbReference>
<organism evidence="2 3">
    <name type="scientific">Stephanodiscus triporus</name>
    <dbReference type="NCBI Taxonomy" id="2934178"/>
    <lineage>
        <taxon>Eukaryota</taxon>
        <taxon>Sar</taxon>
        <taxon>Stramenopiles</taxon>
        <taxon>Ochrophyta</taxon>
        <taxon>Bacillariophyta</taxon>
        <taxon>Coscinodiscophyceae</taxon>
        <taxon>Thalassiosirophycidae</taxon>
        <taxon>Stephanodiscales</taxon>
        <taxon>Stephanodiscaceae</taxon>
        <taxon>Stephanodiscus</taxon>
    </lineage>
</organism>
<feature type="signal peptide" evidence="1">
    <location>
        <begin position="1"/>
        <end position="21"/>
    </location>
</feature>
<protein>
    <submittedName>
        <fullName evidence="2">Uncharacterized protein</fullName>
    </submittedName>
</protein>
<evidence type="ECO:0000313" key="3">
    <source>
        <dbReference type="Proteomes" id="UP001530315"/>
    </source>
</evidence>
<keyword evidence="1" id="KW-0732">Signal</keyword>
<comment type="caution">
    <text evidence="2">The sequence shown here is derived from an EMBL/GenBank/DDBJ whole genome shotgun (WGS) entry which is preliminary data.</text>
</comment>
<feature type="chain" id="PRO_5044775013" evidence="1">
    <location>
        <begin position="22"/>
        <end position="437"/>
    </location>
</feature>
<gene>
    <name evidence="2" type="ORF">ACHAW5_008315</name>
</gene>
<name>A0ABD3QCX6_9STRA</name>
<proteinExistence type="predicted"/>
<evidence type="ECO:0000256" key="1">
    <source>
        <dbReference type="SAM" id="SignalP"/>
    </source>
</evidence>
<accession>A0ABD3QCX6</accession>